<keyword evidence="3" id="KW-1185">Reference proteome</keyword>
<feature type="compositionally biased region" description="Low complexity" evidence="1">
    <location>
        <begin position="89"/>
        <end position="107"/>
    </location>
</feature>
<organism evidence="2 3">
    <name type="scientific">Pleurodeles waltl</name>
    <name type="common">Iberian ribbed newt</name>
    <dbReference type="NCBI Taxonomy" id="8319"/>
    <lineage>
        <taxon>Eukaryota</taxon>
        <taxon>Metazoa</taxon>
        <taxon>Chordata</taxon>
        <taxon>Craniata</taxon>
        <taxon>Vertebrata</taxon>
        <taxon>Euteleostomi</taxon>
        <taxon>Amphibia</taxon>
        <taxon>Batrachia</taxon>
        <taxon>Caudata</taxon>
        <taxon>Salamandroidea</taxon>
        <taxon>Salamandridae</taxon>
        <taxon>Pleurodelinae</taxon>
        <taxon>Pleurodeles</taxon>
    </lineage>
</organism>
<dbReference type="AlphaFoldDB" id="A0AAV7TZK7"/>
<proteinExistence type="predicted"/>
<sequence>MSLETSVVPSSPYRPEYSLGSDIVVCALLDVPRAISVAACTLFTRASLQPTWPRSTSIQFGPPDAAPRRSNHRQPRGQATVSGPSQIIPRPTGRHAAGARARAPARG</sequence>
<feature type="region of interest" description="Disordered" evidence="1">
    <location>
        <begin position="52"/>
        <end position="107"/>
    </location>
</feature>
<protein>
    <submittedName>
        <fullName evidence="2">Uncharacterized protein</fullName>
    </submittedName>
</protein>
<accession>A0AAV7TZK7</accession>
<evidence type="ECO:0000313" key="2">
    <source>
        <dbReference type="EMBL" id="KAJ1181861.1"/>
    </source>
</evidence>
<gene>
    <name evidence="2" type="ORF">NDU88_007060</name>
</gene>
<comment type="caution">
    <text evidence="2">The sequence shown here is derived from an EMBL/GenBank/DDBJ whole genome shotgun (WGS) entry which is preliminary data.</text>
</comment>
<evidence type="ECO:0000256" key="1">
    <source>
        <dbReference type="SAM" id="MobiDB-lite"/>
    </source>
</evidence>
<dbReference type="Proteomes" id="UP001066276">
    <property type="component" value="Chromosome 3_2"/>
</dbReference>
<reference evidence="2" key="1">
    <citation type="journal article" date="2022" name="bioRxiv">
        <title>Sequencing and chromosome-scale assembly of the giantPleurodeles waltlgenome.</title>
        <authorList>
            <person name="Brown T."/>
            <person name="Elewa A."/>
            <person name="Iarovenko S."/>
            <person name="Subramanian E."/>
            <person name="Araus A.J."/>
            <person name="Petzold A."/>
            <person name="Susuki M."/>
            <person name="Suzuki K.-i.T."/>
            <person name="Hayashi T."/>
            <person name="Toyoda A."/>
            <person name="Oliveira C."/>
            <person name="Osipova E."/>
            <person name="Leigh N.D."/>
            <person name="Simon A."/>
            <person name="Yun M.H."/>
        </authorList>
    </citation>
    <scope>NUCLEOTIDE SEQUENCE</scope>
    <source>
        <strain evidence="2">20211129_DDA</strain>
        <tissue evidence="2">Liver</tissue>
    </source>
</reference>
<evidence type="ECO:0000313" key="3">
    <source>
        <dbReference type="Proteomes" id="UP001066276"/>
    </source>
</evidence>
<name>A0AAV7TZK7_PLEWA</name>
<dbReference type="EMBL" id="JANPWB010000006">
    <property type="protein sequence ID" value="KAJ1181861.1"/>
    <property type="molecule type" value="Genomic_DNA"/>
</dbReference>